<dbReference type="AlphaFoldDB" id="A0A5K1K420"/>
<evidence type="ECO:0000313" key="1">
    <source>
        <dbReference type="EMBL" id="VWP00678.1"/>
    </source>
</evidence>
<dbReference type="EMBL" id="LR728706">
    <property type="protein sequence ID" value="VWP00678.1"/>
    <property type="molecule type" value="Genomic_DNA"/>
</dbReference>
<reference evidence="1" key="1">
    <citation type="submission" date="2019-10" db="EMBL/GenBank/DDBJ databases">
        <authorList>
            <person name="Nor Muhammad N."/>
        </authorList>
    </citation>
    <scope>NUCLEOTIDE SEQUENCE</scope>
</reference>
<proteinExistence type="predicted"/>
<accession>A0A5K1K420</accession>
<organism evidence="1">
    <name type="scientific">Ganoderma boninense</name>
    <dbReference type="NCBI Taxonomy" id="34458"/>
    <lineage>
        <taxon>Eukaryota</taxon>
        <taxon>Fungi</taxon>
        <taxon>Dikarya</taxon>
        <taxon>Basidiomycota</taxon>
        <taxon>Agaricomycotina</taxon>
        <taxon>Agaricomycetes</taxon>
        <taxon>Polyporales</taxon>
        <taxon>Polyporaceae</taxon>
        <taxon>Ganoderma</taxon>
    </lineage>
</organism>
<name>A0A5K1K420_9APHY</name>
<sequence>MLCRLCIPKVPAPTRTRALATSATRLIHIQALRHSSLLTHSRPSSHTIPQSQHARFSSQIRDAFRTRASFSTTAQRRANEVPTENLQAMFSQQQKLLKLMQEKPELLENINEFMQLLKDNGVDLSTGVMPSKMFMLRLLMKQEIRESAMKMVATLQEAGIDIQSKEVVESFMAMQKMAKDVKK</sequence>
<protein>
    <submittedName>
        <fullName evidence="1">UDP-xylose synthase</fullName>
    </submittedName>
</protein>
<gene>
    <name evidence="1" type="primary">Q7LJU0</name>
</gene>